<evidence type="ECO:0000313" key="1">
    <source>
        <dbReference type="EMBL" id="MBN8227822.1"/>
    </source>
</evidence>
<accession>A0ABS3DAZ1</accession>
<dbReference type="GO" id="GO:0016787">
    <property type="term" value="F:hydrolase activity"/>
    <property type="evidence" value="ECO:0007669"/>
    <property type="project" value="UniProtKB-KW"/>
</dbReference>
<protein>
    <submittedName>
        <fullName evidence="1">NUDIX hydrolase</fullName>
    </submittedName>
</protein>
<gene>
    <name evidence="1" type="ORF">JYK02_09895</name>
</gene>
<proteinExistence type="predicted"/>
<evidence type="ECO:0000313" key="2">
    <source>
        <dbReference type="Proteomes" id="UP000664052"/>
    </source>
</evidence>
<dbReference type="Proteomes" id="UP000664052">
    <property type="component" value="Unassembled WGS sequence"/>
</dbReference>
<keyword evidence="2" id="KW-1185">Reference proteome</keyword>
<reference evidence="1 2" key="1">
    <citation type="submission" date="2021-02" db="EMBL/GenBank/DDBJ databases">
        <title>De Novo genome assembly of isolated myxobacteria.</title>
        <authorList>
            <person name="Stevens D.C."/>
        </authorList>
    </citation>
    <scope>NUCLEOTIDE SEQUENCE [LARGE SCALE GENOMIC DNA]</scope>
    <source>
        <strain evidence="1 2">ATCC 29039</strain>
    </source>
</reference>
<organism evidence="1 2">
    <name type="scientific">Corallococcus macrosporus</name>
    <dbReference type="NCBI Taxonomy" id="35"/>
    <lineage>
        <taxon>Bacteria</taxon>
        <taxon>Pseudomonadati</taxon>
        <taxon>Myxococcota</taxon>
        <taxon>Myxococcia</taxon>
        <taxon>Myxococcales</taxon>
        <taxon>Cystobacterineae</taxon>
        <taxon>Myxococcaceae</taxon>
        <taxon>Corallococcus</taxon>
    </lineage>
</organism>
<dbReference type="RefSeq" id="WP_207050657.1">
    <property type="nucleotide sequence ID" value="NZ_JAFIMU010000005.1"/>
</dbReference>
<sequence length="156" mass="17511">MTDGRSWQGDWKSRLYARVRERGYDSLTAFADARPTASLVQLAEELGKDDIAGVQVFTGLVAEAERSKRLTRLVRSQLVRELSEDFPAGWPATMTDDTRFTIGHALARWCSYTPQTHEARVRRVRDALLASPPPSGWRPLSPDDTLLLTLLPDDEA</sequence>
<comment type="caution">
    <text evidence="1">The sequence shown here is derived from an EMBL/GenBank/DDBJ whole genome shotgun (WGS) entry which is preliminary data.</text>
</comment>
<keyword evidence="1" id="KW-0378">Hydrolase</keyword>
<name>A0ABS3DAZ1_9BACT</name>
<dbReference type="EMBL" id="JAFIMU010000005">
    <property type="protein sequence ID" value="MBN8227822.1"/>
    <property type="molecule type" value="Genomic_DNA"/>
</dbReference>